<reference evidence="1 2" key="1">
    <citation type="submission" date="2020-12" db="EMBL/GenBank/DDBJ databases">
        <title>Taxonomic evaluation of the Bacillus sporothermodurans group of bacteria based on whole genome sequences.</title>
        <authorList>
            <person name="Fiedler G."/>
            <person name="Herbstmann A.-D."/>
            <person name="Doll E."/>
            <person name="Wenning M."/>
            <person name="Brinks E."/>
            <person name="Kabisch J."/>
            <person name="Breitenwieser F."/>
            <person name="Lappann M."/>
            <person name="Boehnlein C."/>
            <person name="Franz C."/>
        </authorList>
    </citation>
    <scope>NUCLEOTIDE SEQUENCE [LARGE SCALE GENOMIC DNA]</scope>
    <source>
        <strain evidence="1 2">DSM 10599</strain>
    </source>
</reference>
<dbReference type="Gene3D" id="3.40.50.300">
    <property type="entry name" value="P-loop containing nucleotide triphosphate hydrolases"/>
    <property type="match status" value="1"/>
</dbReference>
<sequence length="837" mass="96337">MSERLQKDGMKLRYKTKERIWFDISFRSVEKGVNSKGEPILEKKIEFFLACPSHLAEHVKHHFEHHYRSKNAGITLEEIEIESTHIPEECTNVCDLKLKKHNIFSIESDYSKQTTPISFLLNCIHDVRGNDMAKISICAEPYNRLKWNSSSKIAFDKFQKGKTPKRTRIDGRNIFAAAFNGLDVLYTWLESMVNEIIDIVDSMGSKEKRDNYYEKQKHKQKSDLEKRKILIDGKLSTSTNRKQNAPVFKTHIRVASHSINDVRREMTKRAIVTAFDQLSENNELESIELSKKEVKASLNEINNFKLTMYSKSDIDTNIFSNYELGKITQLPTSDLQREYEDSLIAKSHIETDIPSIFIHKEKKKGVRIGDILINIGSNNITCKENLQVEAITKENGILIGHSESKGQQIPISIPIKNPNEFYKGYVFQGQMGAGKDTAIQNFVVEGNLKHNIPFVIIDQVNKEGREGMANGIRDSLPPEKIVDLDISNEKYLPPLDLTEVMKKLGKKGADRFANELIQFFDIDDMGQSKKVLRNFAKACNGSLYQLQQLLEDETFRKNRIVELRKERNNRLADELDKYTSQYEYNKKEELVCTFDGQRSLDSKAAPILNRLDTFLGDDTLYSIFAQPPKEEMAFEQWMKEGKVILIRVPDRVLSQVAVKTLVHWITLKVFMTRLLMDNESQSNGCFIVFNEPQTYLKDNKGLADLMARIAVQGRKERLGSIFACHHIGQIKEIADDLISGGVHWFLFKNDNKKTFEALETELKPNFDLESAMQTPRHHAINILNFGGDRKPAFLVHMLPPSYERYQAYDNSFLTKRHAELYGRKVEEIESVIVRESA</sequence>
<proteinExistence type="predicted"/>
<dbReference type="RefSeq" id="WP_202299844.1">
    <property type="nucleotide sequence ID" value="NZ_CP066701.1"/>
</dbReference>
<organism evidence="1 2">
    <name type="scientific">Heyndrickxia sporothermodurans</name>
    <dbReference type="NCBI Taxonomy" id="46224"/>
    <lineage>
        <taxon>Bacteria</taxon>
        <taxon>Bacillati</taxon>
        <taxon>Bacillota</taxon>
        <taxon>Bacilli</taxon>
        <taxon>Bacillales</taxon>
        <taxon>Bacillaceae</taxon>
        <taxon>Heyndrickxia</taxon>
    </lineage>
</organism>
<evidence type="ECO:0000313" key="2">
    <source>
        <dbReference type="Proteomes" id="UP000595512"/>
    </source>
</evidence>
<dbReference type="EMBL" id="CP066701">
    <property type="protein sequence ID" value="QQX25926.1"/>
    <property type="molecule type" value="Genomic_DNA"/>
</dbReference>
<dbReference type="KEGG" id="hspo:JGZ69_02975"/>
<keyword evidence="1" id="KW-0547">Nucleotide-binding</keyword>
<dbReference type="Proteomes" id="UP000595512">
    <property type="component" value="Chromosome"/>
</dbReference>
<name>A0AB37HLX7_9BACI</name>
<accession>A0AB37HLX7</accession>
<evidence type="ECO:0000313" key="1">
    <source>
        <dbReference type="EMBL" id="QQX25926.1"/>
    </source>
</evidence>
<protein>
    <submittedName>
        <fullName evidence="1">ATP-binding protein</fullName>
    </submittedName>
</protein>
<dbReference type="InterPro" id="IPR027417">
    <property type="entry name" value="P-loop_NTPase"/>
</dbReference>
<dbReference type="AlphaFoldDB" id="A0AB37HLX7"/>
<dbReference type="SUPFAM" id="SSF52540">
    <property type="entry name" value="P-loop containing nucleoside triphosphate hydrolases"/>
    <property type="match status" value="1"/>
</dbReference>
<keyword evidence="1" id="KW-0067">ATP-binding</keyword>
<gene>
    <name evidence="1" type="ORF">JGZ69_02975</name>
</gene>
<dbReference type="GO" id="GO:0005524">
    <property type="term" value="F:ATP binding"/>
    <property type="evidence" value="ECO:0007669"/>
    <property type="project" value="UniProtKB-KW"/>
</dbReference>